<dbReference type="SMART" id="SM00304">
    <property type="entry name" value="HAMP"/>
    <property type="match status" value="1"/>
</dbReference>
<dbReference type="EC" id="2.7.13.3" evidence="3"/>
<keyword evidence="7" id="KW-0472">Membrane</keyword>
<comment type="subcellular location">
    <subcellularLocation>
        <location evidence="2">Membrane</location>
    </subcellularLocation>
</comment>
<accession>A0ABW3SMU4</accession>
<reference evidence="11" key="1">
    <citation type="journal article" date="2019" name="Int. J. Syst. Evol. Microbiol.">
        <title>The Global Catalogue of Microorganisms (GCM) 10K type strain sequencing project: providing services to taxonomists for standard genome sequencing and annotation.</title>
        <authorList>
            <consortium name="The Broad Institute Genomics Platform"/>
            <consortium name="The Broad Institute Genome Sequencing Center for Infectious Disease"/>
            <person name="Wu L."/>
            <person name="Ma J."/>
        </authorList>
    </citation>
    <scope>NUCLEOTIDE SEQUENCE [LARGE SCALE GENOMIC DNA]</scope>
    <source>
        <strain evidence="11">JCM 31319</strain>
    </source>
</reference>
<dbReference type="PANTHER" id="PTHR42878">
    <property type="entry name" value="TWO-COMPONENT HISTIDINE KINASE"/>
    <property type="match status" value="1"/>
</dbReference>
<evidence type="ECO:0000256" key="7">
    <source>
        <dbReference type="SAM" id="Phobius"/>
    </source>
</evidence>
<dbReference type="SMART" id="SM00388">
    <property type="entry name" value="HisKA"/>
    <property type="match status" value="1"/>
</dbReference>
<evidence type="ECO:0000256" key="2">
    <source>
        <dbReference type="ARBA" id="ARBA00004370"/>
    </source>
</evidence>
<keyword evidence="6" id="KW-0418">Kinase</keyword>
<dbReference type="PROSITE" id="PS50109">
    <property type="entry name" value="HIS_KIN"/>
    <property type="match status" value="1"/>
</dbReference>
<evidence type="ECO:0000313" key="11">
    <source>
        <dbReference type="Proteomes" id="UP001597094"/>
    </source>
</evidence>
<keyword evidence="7" id="KW-0812">Transmembrane</keyword>
<dbReference type="SUPFAM" id="SSF47384">
    <property type="entry name" value="Homodimeric domain of signal transducing histidine kinase"/>
    <property type="match status" value="1"/>
</dbReference>
<comment type="catalytic activity">
    <reaction evidence="1">
        <text>ATP + protein L-histidine = ADP + protein N-phospho-L-histidine.</text>
        <dbReference type="EC" id="2.7.13.3"/>
    </reaction>
</comment>
<evidence type="ECO:0000313" key="10">
    <source>
        <dbReference type="EMBL" id="MFD1186217.1"/>
    </source>
</evidence>
<dbReference type="InterPro" id="IPR003594">
    <property type="entry name" value="HATPase_dom"/>
</dbReference>
<name>A0ABW3SMU4_9BACT</name>
<evidence type="ECO:0000256" key="4">
    <source>
        <dbReference type="ARBA" id="ARBA00022553"/>
    </source>
</evidence>
<sequence>MKLSVKLFAGFVLISVLFTAVAIVNFRLSEVVIENTQWVSRSQIVVRNSAALQRNIIDMETGLRGYLLNGNETFLQPYIQAKDQLPGLFQETKSFISTSPEQNEKINQIIDLQNRWQTKYAEPLIQLKRDDSLSFDHQFEAKLDSMVLAEKVVMDTIRTSFREFNASEYKVREERRENLSKSINNTRQVSTLLTVLSIILGLSWAYYITRLISNRIIKMVMLAEQVSQGDYKTQIIDTSRDELSQLSHSLNRMSTTIDETFTELDRKNKELDQFAYVVSHDLKAPLRGIEVASRWIEEDMSGSLPPNVQEYLTMMRVRVHRMENLINGILALARIGRTSQVEEVIDVNQLLAEITDMLSPPQGFLIDVQEGLPTLQTIRIQLQQVFSNLINNAIKYHDKDHGLIKVRHHETDDFHVFSVSDDGPGIEAEYHERIFVIFQTLQERDALESTGVGLAIVKKIVEWQGGTIWVTSQLGQGSTFTFTWPKDAGNEENFS</sequence>
<gene>
    <name evidence="10" type="ORF">ACFQ2O_08385</name>
</gene>
<dbReference type="CDD" id="cd00082">
    <property type="entry name" value="HisKA"/>
    <property type="match status" value="1"/>
</dbReference>
<dbReference type="InterPro" id="IPR003661">
    <property type="entry name" value="HisK_dim/P_dom"/>
</dbReference>
<proteinExistence type="predicted"/>
<keyword evidence="4" id="KW-0597">Phosphoprotein</keyword>
<dbReference type="CDD" id="cd06225">
    <property type="entry name" value="HAMP"/>
    <property type="match status" value="1"/>
</dbReference>
<comment type="caution">
    <text evidence="10">The sequence shown here is derived from an EMBL/GenBank/DDBJ whole genome shotgun (WGS) entry which is preliminary data.</text>
</comment>
<keyword evidence="5" id="KW-0808">Transferase</keyword>
<evidence type="ECO:0000256" key="5">
    <source>
        <dbReference type="ARBA" id="ARBA00022679"/>
    </source>
</evidence>
<dbReference type="CDD" id="cd19410">
    <property type="entry name" value="HK9-like_sensor"/>
    <property type="match status" value="1"/>
</dbReference>
<dbReference type="PRINTS" id="PR00344">
    <property type="entry name" value="BCTRLSENSOR"/>
</dbReference>
<dbReference type="InterPro" id="IPR036890">
    <property type="entry name" value="HATPase_C_sf"/>
</dbReference>
<evidence type="ECO:0000256" key="3">
    <source>
        <dbReference type="ARBA" id="ARBA00012438"/>
    </source>
</evidence>
<evidence type="ECO:0000259" key="8">
    <source>
        <dbReference type="PROSITE" id="PS50109"/>
    </source>
</evidence>
<dbReference type="Pfam" id="PF00512">
    <property type="entry name" value="HisKA"/>
    <property type="match status" value="1"/>
</dbReference>
<dbReference type="InterPro" id="IPR005467">
    <property type="entry name" value="His_kinase_dom"/>
</dbReference>
<dbReference type="SUPFAM" id="SSF55874">
    <property type="entry name" value="ATPase domain of HSP90 chaperone/DNA topoisomerase II/histidine kinase"/>
    <property type="match status" value="1"/>
</dbReference>
<dbReference type="Proteomes" id="UP001597094">
    <property type="component" value="Unassembled WGS sequence"/>
</dbReference>
<feature type="domain" description="HAMP" evidence="9">
    <location>
        <begin position="210"/>
        <end position="262"/>
    </location>
</feature>
<feature type="domain" description="Histidine kinase" evidence="8">
    <location>
        <begin position="277"/>
        <end position="488"/>
    </location>
</feature>
<dbReference type="Gene3D" id="6.10.340.10">
    <property type="match status" value="1"/>
</dbReference>
<dbReference type="InterPro" id="IPR050351">
    <property type="entry name" value="BphY/WalK/GraS-like"/>
</dbReference>
<evidence type="ECO:0000256" key="6">
    <source>
        <dbReference type="ARBA" id="ARBA00022777"/>
    </source>
</evidence>
<dbReference type="Gene3D" id="3.30.565.10">
    <property type="entry name" value="Histidine kinase-like ATPase, C-terminal domain"/>
    <property type="match status" value="1"/>
</dbReference>
<dbReference type="RefSeq" id="WP_377525585.1">
    <property type="nucleotide sequence ID" value="NZ_JBHTLD010000058.1"/>
</dbReference>
<dbReference type="Pfam" id="PF05227">
    <property type="entry name" value="CHASE3"/>
    <property type="match status" value="1"/>
</dbReference>
<dbReference type="InterPro" id="IPR004358">
    <property type="entry name" value="Sig_transdc_His_kin-like_C"/>
</dbReference>
<organism evidence="10 11">
    <name type="scientific">Pontibacter rugosus</name>
    <dbReference type="NCBI Taxonomy" id="1745966"/>
    <lineage>
        <taxon>Bacteria</taxon>
        <taxon>Pseudomonadati</taxon>
        <taxon>Bacteroidota</taxon>
        <taxon>Cytophagia</taxon>
        <taxon>Cytophagales</taxon>
        <taxon>Hymenobacteraceae</taxon>
        <taxon>Pontibacter</taxon>
    </lineage>
</organism>
<dbReference type="PANTHER" id="PTHR42878:SF15">
    <property type="entry name" value="BACTERIOPHYTOCHROME"/>
    <property type="match status" value="1"/>
</dbReference>
<keyword evidence="11" id="KW-1185">Reference proteome</keyword>
<dbReference type="SMART" id="SM00387">
    <property type="entry name" value="HATPase_c"/>
    <property type="match status" value="1"/>
</dbReference>
<evidence type="ECO:0000256" key="1">
    <source>
        <dbReference type="ARBA" id="ARBA00000085"/>
    </source>
</evidence>
<dbReference type="InterPro" id="IPR007891">
    <property type="entry name" value="CHASE3"/>
</dbReference>
<dbReference type="Pfam" id="PF02518">
    <property type="entry name" value="HATPase_c"/>
    <property type="match status" value="1"/>
</dbReference>
<dbReference type="InterPro" id="IPR036097">
    <property type="entry name" value="HisK_dim/P_sf"/>
</dbReference>
<keyword evidence="7" id="KW-1133">Transmembrane helix</keyword>
<dbReference type="InterPro" id="IPR003660">
    <property type="entry name" value="HAMP_dom"/>
</dbReference>
<dbReference type="Gene3D" id="1.10.287.130">
    <property type="match status" value="1"/>
</dbReference>
<dbReference type="Pfam" id="PF00672">
    <property type="entry name" value="HAMP"/>
    <property type="match status" value="1"/>
</dbReference>
<dbReference type="EMBL" id="JBHTLD010000058">
    <property type="protein sequence ID" value="MFD1186217.1"/>
    <property type="molecule type" value="Genomic_DNA"/>
</dbReference>
<evidence type="ECO:0000259" key="9">
    <source>
        <dbReference type="PROSITE" id="PS50885"/>
    </source>
</evidence>
<dbReference type="SUPFAM" id="SSF158472">
    <property type="entry name" value="HAMP domain-like"/>
    <property type="match status" value="1"/>
</dbReference>
<feature type="transmembrane region" description="Helical" evidence="7">
    <location>
        <begin position="189"/>
        <end position="209"/>
    </location>
</feature>
<dbReference type="PROSITE" id="PS50885">
    <property type="entry name" value="HAMP"/>
    <property type="match status" value="1"/>
</dbReference>
<protein>
    <recommendedName>
        <fullName evidence="3">histidine kinase</fullName>
        <ecNumber evidence="3">2.7.13.3</ecNumber>
    </recommendedName>
</protein>